<sequence>MRKRVNNLDRGRTAVGFVDDDFYAEHKLTNNLTLGLQEHGLLQTV</sequence>
<dbReference type="EMBL" id="FNHB01000001">
    <property type="protein sequence ID" value="SDL87386.1"/>
    <property type="molecule type" value="Genomic_DNA"/>
</dbReference>
<proteinExistence type="predicted"/>
<gene>
    <name evidence="1" type="ORF">SAMN04488502_1011056</name>
</gene>
<dbReference type="STRING" id="146817.SAMN04488502_1011056"/>
<evidence type="ECO:0000313" key="2">
    <source>
        <dbReference type="Proteomes" id="UP000214880"/>
    </source>
</evidence>
<dbReference type="Proteomes" id="UP000214880">
    <property type="component" value="Unassembled WGS sequence"/>
</dbReference>
<keyword evidence="2" id="KW-1185">Reference proteome</keyword>
<dbReference type="AlphaFoldDB" id="A0A1G9NLA0"/>
<accession>A0A1G9NLA0</accession>
<name>A0A1G9NLA0_9FIRM</name>
<reference evidence="1 2" key="1">
    <citation type="submission" date="2016-10" db="EMBL/GenBank/DDBJ databases">
        <authorList>
            <person name="de Groot N.N."/>
        </authorList>
    </citation>
    <scope>NUCLEOTIDE SEQUENCE [LARGE SCALE GENOMIC DNA]</scope>
    <source>
        <strain evidence="1 2">DSM 1736</strain>
    </source>
</reference>
<evidence type="ECO:0000313" key="1">
    <source>
        <dbReference type="EMBL" id="SDL87386.1"/>
    </source>
</evidence>
<organism evidence="1 2">
    <name type="scientific">Dendrosporobacter quercicolus</name>
    <dbReference type="NCBI Taxonomy" id="146817"/>
    <lineage>
        <taxon>Bacteria</taxon>
        <taxon>Bacillati</taxon>
        <taxon>Bacillota</taxon>
        <taxon>Negativicutes</taxon>
        <taxon>Selenomonadales</taxon>
        <taxon>Sporomusaceae</taxon>
        <taxon>Dendrosporobacter</taxon>
    </lineage>
</organism>
<protein>
    <submittedName>
        <fullName evidence="1">Uncharacterized protein</fullName>
    </submittedName>
</protein>